<protein>
    <submittedName>
        <fullName evidence="1">Uncharacterized protein</fullName>
    </submittedName>
</protein>
<evidence type="ECO:0000313" key="1">
    <source>
        <dbReference type="EMBL" id="OIQ88743.1"/>
    </source>
</evidence>
<comment type="caution">
    <text evidence="1">The sequence shown here is derived from an EMBL/GenBank/DDBJ whole genome shotgun (WGS) entry which is preliminary data.</text>
</comment>
<dbReference type="EMBL" id="MLJW01000360">
    <property type="protein sequence ID" value="OIQ88743.1"/>
    <property type="molecule type" value="Genomic_DNA"/>
</dbReference>
<name>A0A1J5R9M8_9ZZZZ</name>
<dbReference type="AlphaFoldDB" id="A0A1J5R9M8"/>
<proteinExistence type="predicted"/>
<reference evidence="1" key="1">
    <citation type="submission" date="2016-10" db="EMBL/GenBank/DDBJ databases">
        <title>Sequence of Gallionella enrichment culture.</title>
        <authorList>
            <person name="Poehlein A."/>
            <person name="Muehling M."/>
            <person name="Daniel R."/>
        </authorList>
    </citation>
    <scope>NUCLEOTIDE SEQUENCE</scope>
</reference>
<accession>A0A1J5R9M8</accession>
<sequence>MVGGDVTADGVQQEQTVIFKDPLDSIKIGTVIFLPDMLEHTYRYNLVELPVDVAIVLELEAHWQADATLLGKFQLFVRDRDADHLDPVAFGGKAGQSTPAAANLQQALSRFEFELAANQVELVVLGVFKIVGMRPVAAGVAHAAVQHSLEHVVADVVVALTDLVGAFFGLQIEQPLPQILCQQAQPGKRL</sequence>
<organism evidence="1">
    <name type="scientific">mine drainage metagenome</name>
    <dbReference type="NCBI Taxonomy" id="410659"/>
    <lineage>
        <taxon>unclassified sequences</taxon>
        <taxon>metagenomes</taxon>
        <taxon>ecological metagenomes</taxon>
    </lineage>
</organism>
<gene>
    <name evidence="1" type="ORF">GALL_293990</name>
</gene>